<dbReference type="Gene3D" id="1.10.3210.10">
    <property type="entry name" value="Hypothetical protein af1432"/>
    <property type="match status" value="1"/>
</dbReference>
<gene>
    <name evidence="2" type="ORF">CO178_01555</name>
</gene>
<evidence type="ECO:0000313" key="3">
    <source>
        <dbReference type="Proteomes" id="UP000230683"/>
    </source>
</evidence>
<feature type="domain" description="HD" evidence="1">
    <location>
        <begin position="21"/>
        <end position="109"/>
    </location>
</feature>
<dbReference type="PANTHER" id="PTHR38659">
    <property type="entry name" value="METAL-DEPENDENT PHOSPHOHYDROLASE"/>
    <property type="match status" value="1"/>
</dbReference>
<reference evidence="3" key="1">
    <citation type="submission" date="2017-09" db="EMBL/GenBank/DDBJ databases">
        <title>Depth-based differentiation of microbial function through sediment-hosted aquifers and enrichment of novel symbionts in the deep terrestrial subsurface.</title>
        <authorList>
            <person name="Probst A.J."/>
            <person name="Ladd B."/>
            <person name="Jarett J.K."/>
            <person name="Geller-Mcgrath D.E."/>
            <person name="Sieber C.M.K."/>
            <person name="Emerson J.B."/>
            <person name="Anantharaman K."/>
            <person name="Thomas B.C."/>
            <person name="Malmstrom R."/>
            <person name="Stieglmeier M."/>
            <person name="Klingl A."/>
            <person name="Woyke T."/>
            <person name="Ryan C.M."/>
            <person name="Banfield J.F."/>
        </authorList>
    </citation>
    <scope>NUCLEOTIDE SEQUENCE [LARGE SCALE GENOMIC DNA]</scope>
</reference>
<dbReference type="Proteomes" id="UP000230683">
    <property type="component" value="Unassembled WGS sequence"/>
</dbReference>
<sequence>MTNEKSVNLLNQYIKNIALKRHCYMVAIAMQAYAKKLNEDENLWYQTGLLHDLDWEMYPNEHPNKAVNEILVGYPVEMIQAIKSHAPERTGVEAQTLLDKYLYACDELSGFLYAVSIMRPNGFVDMEVKSVKKKLKDKSFASNVSRDDIYKGVEFINVSLEDHIQFLINTFKTSSEKFASPE</sequence>
<evidence type="ECO:0000259" key="1">
    <source>
        <dbReference type="Pfam" id="PF01966"/>
    </source>
</evidence>
<dbReference type="EMBL" id="PFWY01000072">
    <property type="protein sequence ID" value="PJA40776.1"/>
    <property type="molecule type" value="Genomic_DNA"/>
</dbReference>
<dbReference type="InterPro" id="IPR006674">
    <property type="entry name" value="HD_domain"/>
</dbReference>
<accession>A0A2M7X3M4</accession>
<name>A0A2M7X3M4_UNCKA</name>
<dbReference type="AlphaFoldDB" id="A0A2M7X3M4"/>
<comment type="caution">
    <text evidence="2">The sequence shown here is derived from an EMBL/GenBank/DDBJ whole genome shotgun (WGS) entry which is preliminary data.</text>
</comment>
<organism evidence="2 3">
    <name type="scientific">candidate division WWE3 bacterium CG_4_9_14_3_um_filter_34_6</name>
    <dbReference type="NCBI Taxonomy" id="1975079"/>
    <lineage>
        <taxon>Bacteria</taxon>
        <taxon>Katanobacteria</taxon>
    </lineage>
</organism>
<proteinExistence type="predicted"/>
<protein>
    <recommendedName>
        <fullName evidence="1">HD domain-containing protein</fullName>
    </recommendedName>
</protein>
<evidence type="ECO:0000313" key="2">
    <source>
        <dbReference type="EMBL" id="PJA40776.1"/>
    </source>
</evidence>
<dbReference type="SUPFAM" id="SSF109604">
    <property type="entry name" value="HD-domain/PDEase-like"/>
    <property type="match status" value="1"/>
</dbReference>
<dbReference type="Pfam" id="PF01966">
    <property type="entry name" value="HD"/>
    <property type="match status" value="1"/>
</dbReference>
<dbReference type="PANTHER" id="PTHR38659:SF1">
    <property type="entry name" value="METAL DEPENDENT PHOSPHOHYDROLASE"/>
    <property type="match status" value="1"/>
</dbReference>